<protein>
    <submittedName>
        <fullName evidence="1">Uncharacterized protein</fullName>
    </submittedName>
</protein>
<dbReference type="Proteomes" id="UP000321129">
    <property type="component" value="Unassembled WGS sequence"/>
</dbReference>
<sequence length="114" mass="12275">MGYTARDIGGDGGFVRQQMLRRVMVIANHRSRERPGPILTEVAGLRAYARQQNYPTVQCVAEALEAAISRGGRHQGILAFLDALHDAIAIDQQAAPVLGAREALLASVEIRLAG</sequence>
<dbReference type="AlphaFoldDB" id="A0A5C6ULR7"/>
<accession>A0A5C6ULR7</accession>
<dbReference type="RefSeq" id="WP_147121290.1">
    <property type="nucleotide sequence ID" value="NZ_VOPY01000001.1"/>
</dbReference>
<evidence type="ECO:0000313" key="2">
    <source>
        <dbReference type="Proteomes" id="UP000321129"/>
    </source>
</evidence>
<reference evidence="1 2" key="1">
    <citation type="submission" date="2019-08" db="EMBL/GenBank/DDBJ databases">
        <title>Sphingorhabdus soil sp. nov., isolated from arctic soil.</title>
        <authorList>
            <person name="Liu Y."/>
        </authorList>
    </citation>
    <scope>NUCLEOTIDE SEQUENCE [LARGE SCALE GENOMIC DNA]</scope>
    <source>
        <strain evidence="1 2">D-2Q-5-6</strain>
    </source>
</reference>
<comment type="caution">
    <text evidence="1">The sequence shown here is derived from an EMBL/GenBank/DDBJ whole genome shotgun (WGS) entry which is preliminary data.</text>
</comment>
<gene>
    <name evidence="1" type="ORF">FSZ31_01480</name>
</gene>
<name>A0A5C6ULR7_9SPHN</name>
<keyword evidence="2" id="KW-1185">Reference proteome</keyword>
<dbReference type="EMBL" id="VOPY01000001">
    <property type="protein sequence ID" value="TXC73454.1"/>
    <property type="molecule type" value="Genomic_DNA"/>
</dbReference>
<organism evidence="1 2">
    <name type="scientific">Flavisphingopyxis soli</name>
    <dbReference type="NCBI Taxonomy" id="2601267"/>
    <lineage>
        <taxon>Bacteria</taxon>
        <taxon>Pseudomonadati</taxon>
        <taxon>Pseudomonadota</taxon>
        <taxon>Alphaproteobacteria</taxon>
        <taxon>Sphingomonadales</taxon>
        <taxon>Sphingopyxidaceae</taxon>
        <taxon>Flavisphingopyxis</taxon>
    </lineage>
</organism>
<evidence type="ECO:0000313" key="1">
    <source>
        <dbReference type="EMBL" id="TXC73454.1"/>
    </source>
</evidence>
<proteinExistence type="predicted"/>